<dbReference type="SMART" id="SM00448">
    <property type="entry name" value="REC"/>
    <property type="match status" value="1"/>
</dbReference>
<dbReference type="Pfam" id="PF25601">
    <property type="entry name" value="AAA_lid_14"/>
    <property type="match status" value="1"/>
</dbReference>
<dbReference type="Pfam" id="PF00158">
    <property type="entry name" value="Sigma54_activat"/>
    <property type="match status" value="1"/>
</dbReference>
<evidence type="ECO:0000256" key="3">
    <source>
        <dbReference type="ARBA" id="ARBA00015308"/>
    </source>
</evidence>
<keyword evidence="5" id="KW-0547">Nucleotide-binding</keyword>
<dbReference type="EMBL" id="WWEN01000004">
    <property type="protein sequence ID" value="MYM55925.1"/>
    <property type="molecule type" value="Genomic_DNA"/>
</dbReference>
<dbReference type="Gene3D" id="1.10.10.60">
    <property type="entry name" value="Homeodomain-like"/>
    <property type="match status" value="1"/>
</dbReference>
<dbReference type="InterPro" id="IPR011006">
    <property type="entry name" value="CheY-like_superfamily"/>
</dbReference>
<dbReference type="Gene3D" id="3.40.50.2300">
    <property type="match status" value="1"/>
</dbReference>
<dbReference type="PANTHER" id="PTHR32071">
    <property type="entry name" value="TRANSCRIPTIONAL REGULATORY PROTEIN"/>
    <property type="match status" value="1"/>
</dbReference>
<feature type="domain" description="Response regulatory" evidence="14">
    <location>
        <begin position="8"/>
        <end position="121"/>
    </location>
</feature>
<keyword evidence="7" id="KW-0902">Two-component regulatory system</keyword>
<evidence type="ECO:0000259" key="14">
    <source>
        <dbReference type="PROSITE" id="PS50110"/>
    </source>
</evidence>
<dbReference type="InterPro" id="IPR001789">
    <property type="entry name" value="Sig_transdc_resp-reg_receiver"/>
</dbReference>
<dbReference type="FunFam" id="3.40.50.300:FF:000006">
    <property type="entry name" value="DNA-binding transcriptional regulator NtrC"/>
    <property type="match status" value="1"/>
</dbReference>
<dbReference type="CDD" id="cd00009">
    <property type="entry name" value="AAA"/>
    <property type="match status" value="1"/>
</dbReference>
<dbReference type="RefSeq" id="WP_160973641.1">
    <property type="nucleotide sequence ID" value="NZ_WWEN01000004.1"/>
</dbReference>
<evidence type="ECO:0000256" key="11">
    <source>
        <dbReference type="ARBA" id="ARBA00023163"/>
    </source>
</evidence>
<evidence type="ECO:0000313" key="15">
    <source>
        <dbReference type="EMBL" id="MYM55925.1"/>
    </source>
</evidence>
<sequence length="446" mass="48615">MIANSPFSILIVDDDKSMRQSLVDLMEAAGWRAEAVARATQVAEILKGALPDVILSDVRMPGMSGLDLLDSLDANSAPPLVLISAHGDIPMAVQAIQRGAYSFVEKPYEPRRLLTILTHAAERHRMQQSNERLKERLYKLSGLDRILLGQTDAVADLRRDILDLAETDATILIEGETGTGKELVARALHDLGADPDAPFLALNCAALSPDTFEVEMFGVAGQADGRLVAASGGTLFLDEICSCPLPVQAKLLRVIEDRQVLPVGGAQPRPVDFRVISATNEDMQQAVAENRLRQDLLFRLNSVVLSLPPLRARRDDLTLLAAHFLQDYARIYETDAPAITQDDLAALLAHDWPGNVRELRNACQRRVLAARRGGGSMAQAMRADQQIEDVPGTLREAVAAFEREVIGKAIKAHEGRMDDAAEALGIGRRTLNEKIVKLGLDKDALL</sequence>
<dbReference type="InterPro" id="IPR025662">
    <property type="entry name" value="Sigma_54_int_dom_ATP-bd_1"/>
</dbReference>
<evidence type="ECO:0000256" key="10">
    <source>
        <dbReference type="ARBA" id="ARBA00023159"/>
    </source>
</evidence>
<comment type="caution">
    <text evidence="15">The sequence shown here is derived from an EMBL/GenBank/DDBJ whole genome shotgun (WGS) entry which is preliminary data.</text>
</comment>
<name>A0A6L8LJ88_9RHOB</name>
<dbReference type="InterPro" id="IPR002197">
    <property type="entry name" value="HTH_Fis"/>
</dbReference>
<feature type="domain" description="Sigma-54 factor interaction" evidence="13">
    <location>
        <begin position="147"/>
        <end position="368"/>
    </location>
</feature>
<gene>
    <name evidence="15" type="ORF">GR167_11480</name>
</gene>
<keyword evidence="4 12" id="KW-0597">Phosphoprotein</keyword>
<dbReference type="GO" id="GO:0000160">
    <property type="term" value="P:phosphorelay signal transduction system"/>
    <property type="evidence" value="ECO:0007669"/>
    <property type="project" value="UniProtKB-KW"/>
</dbReference>
<dbReference type="PRINTS" id="PR01590">
    <property type="entry name" value="HTHFIS"/>
</dbReference>
<dbReference type="FunFam" id="3.40.50.2300:FF:000018">
    <property type="entry name" value="DNA-binding transcriptional regulator NtrC"/>
    <property type="match status" value="1"/>
</dbReference>
<dbReference type="AlphaFoldDB" id="A0A6L8LJ88"/>
<dbReference type="InterPro" id="IPR025943">
    <property type="entry name" value="Sigma_54_int_dom_ATP-bd_2"/>
</dbReference>
<evidence type="ECO:0000256" key="1">
    <source>
        <dbReference type="ARBA" id="ARBA00002167"/>
    </source>
</evidence>
<accession>A0A6L8LJ88</accession>
<dbReference type="GO" id="GO:0006355">
    <property type="term" value="P:regulation of DNA-templated transcription"/>
    <property type="evidence" value="ECO:0007669"/>
    <property type="project" value="InterPro"/>
</dbReference>
<evidence type="ECO:0000256" key="6">
    <source>
        <dbReference type="ARBA" id="ARBA00022840"/>
    </source>
</evidence>
<dbReference type="Proteomes" id="UP000479043">
    <property type="component" value="Unassembled WGS sequence"/>
</dbReference>
<dbReference type="InterPro" id="IPR027417">
    <property type="entry name" value="P-loop_NTPase"/>
</dbReference>
<organism evidence="15 16">
    <name type="scientific">Thalassovita mangrovi</name>
    <dbReference type="NCBI Taxonomy" id="2692236"/>
    <lineage>
        <taxon>Bacteria</taxon>
        <taxon>Pseudomonadati</taxon>
        <taxon>Pseudomonadota</taxon>
        <taxon>Alphaproteobacteria</taxon>
        <taxon>Rhodobacterales</taxon>
        <taxon>Roseobacteraceae</taxon>
        <taxon>Thalassovita</taxon>
    </lineage>
</organism>
<dbReference type="Gene3D" id="3.40.50.300">
    <property type="entry name" value="P-loop containing nucleotide triphosphate hydrolases"/>
    <property type="match status" value="1"/>
</dbReference>
<dbReference type="Pfam" id="PF00072">
    <property type="entry name" value="Response_reg"/>
    <property type="match status" value="1"/>
</dbReference>
<evidence type="ECO:0000256" key="8">
    <source>
        <dbReference type="ARBA" id="ARBA00023015"/>
    </source>
</evidence>
<dbReference type="PROSITE" id="PS00675">
    <property type="entry name" value="SIGMA54_INTERACT_1"/>
    <property type="match status" value="1"/>
</dbReference>
<keyword evidence="16" id="KW-1185">Reference proteome</keyword>
<dbReference type="PROSITE" id="PS50045">
    <property type="entry name" value="SIGMA54_INTERACT_4"/>
    <property type="match status" value="1"/>
</dbReference>
<dbReference type="PROSITE" id="PS00688">
    <property type="entry name" value="SIGMA54_INTERACT_3"/>
    <property type="match status" value="1"/>
</dbReference>
<proteinExistence type="predicted"/>
<dbReference type="GO" id="GO:0005524">
    <property type="term" value="F:ATP binding"/>
    <property type="evidence" value="ECO:0007669"/>
    <property type="project" value="UniProtKB-KW"/>
</dbReference>
<dbReference type="PROSITE" id="PS00676">
    <property type="entry name" value="SIGMA54_INTERACT_2"/>
    <property type="match status" value="1"/>
</dbReference>
<reference evidence="15 16" key="1">
    <citation type="submission" date="2020-01" db="EMBL/GenBank/DDBJ databases">
        <authorList>
            <person name="Chen S."/>
        </authorList>
    </citation>
    <scope>NUCLEOTIDE SEQUENCE [LARGE SCALE GENOMIC DNA]</scope>
    <source>
        <strain evidence="15 16">GS-10</strain>
    </source>
</reference>
<dbReference type="SUPFAM" id="SSF46689">
    <property type="entry name" value="Homeodomain-like"/>
    <property type="match status" value="1"/>
</dbReference>
<dbReference type="PROSITE" id="PS50110">
    <property type="entry name" value="RESPONSE_REGULATORY"/>
    <property type="match status" value="1"/>
</dbReference>
<dbReference type="InterPro" id="IPR002078">
    <property type="entry name" value="Sigma_54_int"/>
</dbReference>
<dbReference type="SUPFAM" id="SSF52172">
    <property type="entry name" value="CheY-like"/>
    <property type="match status" value="1"/>
</dbReference>
<protein>
    <recommendedName>
        <fullName evidence="3">Nif-specific regulatory protein</fullName>
    </recommendedName>
</protein>
<evidence type="ECO:0000256" key="4">
    <source>
        <dbReference type="ARBA" id="ARBA00022553"/>
    </source>
</evidence>
<evidence type="ECO:0000256" key="9">
    <source>
        <dbReference type="ARBA" id="ARBA00023125"/>
    </source>
</evidence>
<dbReference type="GO" id="GO:0043565">
    <property type="term" value="F:sequence-specific DNA binding"/>
    <property type="evidence" value="ECO:0007669"/>
    <property type="project" value="InterPro"/>
</dbReference>
<evidence type="ECO:0000256" key="7">
    <source>
        <dbReference type="ARBA" id="ARBA00023012"/>
    </source>
</evidence>
<keyword evidence="8" id="KW-0805">Transcription regulation</keyword>
<dbReference type="SUPFAM" id="SSF52540">
    <property type="entry name" value="P-loop containing nucleoside triphosphate hydrolases"/>
    <property type="match status" value="1"/>
</dbReference>
<comment type="function">
    <text evidence="1">Required for activation of most nif operons, which are directly involved in nitrogen fixation.</text>
</comment>
<evidence type="ECO:0000256" key="2">
    <source>
        <dbReference type="ARBA" id="ARBA00011135"/>
    </source>
</evidence>
<keyword evidence="9" id="KW-0238">DNA-binding</keyword>
<evidence type="ECO:0000256" key="12">
    <source>
        <dbReference type="PROSITE-ProRule" id="PRU00169"/>
    </source>
</evidence>
<dbReference type="SMART" id="SM00382">
    <property type="entry name" value="AAA"/>
    <property type="match status" value="1"/>
</dbReference>
<keyword evidence="11" id="KW-0804">Transcription</keyword>
<evidence type="ECO:0000313" key="16">
    <source>
        <dbReference type="Proteomes" id="UP000479043"/>
    </source>
</evidence>
<evidence type="ECO:0000256" key="5">
    <source>
        <dbReference type="ARBA" id="ARBA00022741"/>
    </source>
</evidence>
<dbReference type="PANTHER" id="PTHR32071:SF57">
    <property type="entry name" value="C4-DICARBOXYLATE TRANSPORT TRANSCRIPTIONAL REGULATORY PROTEIN DCTD"/>
    <property type="match status" value="1"/>
</dbReference>
<comment type="subunit">
    <text evidence="2">Interacts with sigma-54.</text>
</comment>
<dbReference type="Pfam" id="PF02954">
    <property type="entry name" value="HTH_8"/>
    <property type="match status" value="1"/>
</dbReference>
<dbReference type="InterPro" id="IPR025944">
    <property type="entry name" value="Sigma_54_int_dom_CS"/>
</dbReference>
<keyword evidence="10" id="KW-0010">Activator</keyword>
<dbReference type="InterPro" id="IPR003593">
    <property type="entry name" value="AAA+_ATPase"/>
</dbReference>
<keyword evidence="6" id="KW-0067">ATP-binding</keyword>
<evidence type="ECO:0000259" key="13">
    <source>
        <dbReference type="PROSITE" id="PS50045"/>
    </source>
</evidence>
<dbReference type="Gene3D" id="1.10.8.60">
    <property type="match status" value="1"/>
</dbReference>
<dbReference type="InterPro" id="IPR009057">
    <property type="entry name" value="Homeodomain-like_sf"/>
</dbReference>
<dbReference type="InterPro" id="IPR058031">
    <property type="entry name" value="AAA_lid_NorR"/>
</dbReference>
<feature type="modified residue" description="4-aspartylphosphate" evidence="12">
    <location>
        <position position="57"/>
    </location>
</feature>